<dbReference type="Proteomes" id="UP000230233">
    <property type="component" value="Chromosome V"/>
</dbReference>
<organism evidence="2 3">
    <name type="scientific">Caenorhabditis nigoni</name>
    <dbReference type="NCBI Taxonomy" id="1611254"/>
    <lineage>
        <taxon>Eukaryota</taxon>
        <taxon>Metazoa</taxon>
        <taxon>Ecdysozoa</taxon>
        <taxon>Nematoda</taxon>
        <taxon>Chromadorea</taxon>
        <taxon>Rhabditida</taxon>
        <taxon>Rhabditina</taxon>
        <taxon>Rhabditomorpha</taxon>
        <taxon>Rhabditoidea</taxon>
        <taxon>Rhabditidae</taxon>
        <taxon>Peloderinae</taxon>
        <taxon>Caenorhabditis</taxon>
    </lineage>
</organism>
<protein>
    <recommendedName>
        <fullName evidence="1">Lin-15A/B-like domain-containing protein</fullName>
    </recommendedName>
</protein>
<evidence type="ECO:0000259" key="1">
    <source>
        <dbReference type="Pfam" id="PF25375"/>
    </source>
</evidence>
<reference evidence="3" key="1">
    <citation type="submission" date="2017-10" db="EMBL/GenBank/DDBJ databases">
        <title>Rapid genome shrinkage in a self-fertile nematode reveals novel sperm competition proteins.</title>
        <authorList>
            <person name="Yin D."/>
            <person name="Schwarz E.M."/>
            <person name="Thomas C.G."/>
            <person name="Felde R.L."/>
            <person name="Korf I.F."/>
            <person name="Cutter A.D."/>
            <person name="Schartner C.M."/>
            <person name="Ralston E.J."/>
            <person name="Meyer B.J."/>
            <person name="Haag E.S."/>
        </authorList>
    </citation>
    <scope>NUCLEOTIDE SEQUENCE [LARGE SCALE GENOMIC DNA]</scope>
    <source>
        <strain evidence="3">JU1422</strain>
    </source>
</reference>
<gene>
    <name evidence="2" type="primary">Cnig_chr_V.g21077</name>
    <name evidence="2" type="ORF">B9Z55_021077</name>
</gene>
<sequence>MMKNFQMNEAIVKDEVIEETHNLTFKNGEYVEVKQEEIEQKPEYVLEKEIKVEPIDIYENKPDNFFADSELKPKESGPIMRNVFTAVGAQSCEICWKSMPRNLLKLITMKDDKTVLFQFFKFEGSLETSTPYVCYSHIQKIIDDNEGKFKIPTNRFERLMRSFITKNKHLIKYRTSNRRICQVCRMSKDRSELYETFSKGIRIVLMVGCILRGTHSIEQAMSYITNNSGFTCDSHCKESIGMIFENLGVSNIQEFFECPKFAMSDLMDIVKNFDSNFTVEQFIHAFNALFRKRPKVSH</sequence>
<dbReference type="AlphaFoldDB" id="A0A2G5TQK2"/>
<evidence type="ECO:0000313" key="3">
    <source>
        <dbReference type="Proteomes" id="UP000230233"/>
    </source>
</evidence>
<name>A0A2G5TQK2_9PELO</name>
<dbReference type="EMBL" id="PDUG01000005">
    <property type="protein sequence ID" value="PIC29523.1"/>
    <property type="molecule type" value="Genomic_DNA"/>
</dbReference>
<dbReference type="InterPro" id="IPR040129">
    <property type="entry name" value="Lin-15B-like"/>
</dbReference>
<accession>A0A2G5TQK2</accession>
<keyword evidence="3" id="KW-1185">Reference proteome</keyword>
<feature type="domain" description="Lin-15A/B-like" evidence="1">
    <location>
        <begin position="178"/>
        <end position="293"/>
    </location>
</feature>
<dbReference type="Pfam" id="PF25375">
    <property type="entry name" value="Lin-15B"/>
    <property type="match status" value="1"/>
</dbReference>
<dbReference type="OrthoDB" id="5888130at2759"/>
<proteinExistence type="predicted"/>
<evidence type="ECO:0000313" key="2">
    <source>
        <dbReference type="EMBL" id="PIC29523.1"/>
    </source>
</evidence>
<dbReference type="PANTHER" id="PTHR22716:SF1">
    <property type="entry name" value="ETS CLASS TRANSCRIPTION FACTOR-RELATED"/>
    <property type="match status" value="1"/>
</dbReference>
<dbReference type="PANTHER" id="PTHR22716">
    <property type="entry name" value="ETS CLASS TRANSCRIPTION FACTOR-RELATED-RELATED"/>
    <property type="match status" value="1"/>
</dbReference>
<dbReference type="GO" id="GO:0040027">
    <property type="term" value="P:negative regulation of vulval development"/>
    <property type="evidence" value="ECO:0007669"/>
    <property type="project" value="InterPro"/>
</dbReference>
<comment type="caution">
    <text evidence="2">The sequence shown here is derived from an EMBL/GenBank/DDBJ whole genome shotgun (WGS) entry which is preliminary data.</text>
</comment>
<dbReference type="InterPro" id="IPR057432">
    <property type="entry name" value="Lin-15A/B-like_dom"/>
</dbReference>